<evidence type="ECO:0000313" key="1">
    <source>
        <dbReference type="EMBL" id="ACF42518.1"/>
    </source>
</evidence>
<gene>
    <name evidence="1" type="ordered locus">Ppha_0180</name>
</gene>
<name>B4SB97_PELPB</name>
<reference evidence="1 2" key="1">
    <citation type="submission" date="2008-06" db="EMBL/GenBank/DDBJ databases">
        <title>Complete sequence of Pelodictyon phaeoclathratiforme BU-1.</title>
        <authorList>
            <consortium name="US DOE Joint Genome Institute"/>
            <person name="Lucas S."/>
            <person name="Copeland A."/>
            <person name="Lapidus A."/>
            <person name="Glavina del Rio T."/>
            <person name="Dalin E."/>
            <person name="Tice H."/>
            <person name="Bruce D."/>
            <person name="Goodwin L."/>
            <person name="Pitluck S."/>
            <person name="Schmutz J."/>
            <person name="Larimer F."/>
            <person name="Land M."/>
            <person name="Hauser L."/>
            <person name="Kyrpides N."/>
            <person name="Mikhailova N."/>
            <person name="Liu Z."/>
            <person name="Li T."/>
            <person name="Zhao F."/>
            <person name="Overmann J."/>
            <person name="Bryant D.A."/>
            <person name="Richardson P."/>
        </authorList>
    </citation>
    <scope>NUCLEOTIDE SEQUENCE [LARGE SCALE GENOMIC DNA]</scope>
    <source>
        <strain evidence="2">DSM 5477 / BU-1</strain>
    </source>
</reference>
<dbReference type="HOGENOM" id="CLU_2827323_0_0_10"/>
<evidence type="ECO:0000313" key="2">
    <source>
        <dbReference type="Proteomes" id="UP000002724"/>
    </source>
</evidence>
<dbReference type="KEGG" id="pph:Ppha_0180"/>
<dbReference type="Proteomes" id="UP000002724">
    <property type="component" value="Chromosome"/>
</dbReference>
<keyword evidence="2" id="KW-1185">Reference proteome</keyword>
<protein>
    <submittedName>
        <fullName evidence="1">Uncharacterized protein</fullName>
    </submittedName>
</protein>
<organism evidence="1 2">
    <name type="scientific">Pelodictyon phaeoclathratiforme (strain DSM 5477 / BU-1)</name>
    <dbReference type="NCBI Taxonomy" id="324925"/>
    <lineage>
        <taxon>Bacteria</taxon>
        <taxon>Pseudomonadati</taxon>
        <taxon>Chlorobiota</taxon>
        <taxon>Chlorobiia</taxon>
        <taxon>Chlorobiales</taxon>
        <taxon>Chlorobiaceae</taxon>
        <taxon>Chlorobium/Pelodictyon group</taxon>
        <taxon>Pelodictyon</taxon>
    </lineage>
</organism>
<proteinExistence type="predicted"/>
<dbReference type="EMBL" id="CP001110">
    <property type="protein sequence ID" value="ACF42518.1"/>
    <property type="molecule type" value="Genomic_DNA"/>
</dbReference>
<sequence>MVKKIMITNRISATSVIPITELAGKPVTGTPVSLAKTQKVAEYDNWFLQDVEKGLTKITAEKSLEN</sequence>
<dbReference type="AlphaFoldDB" id="B4SB97"/>
<dbReference type="STRING" id="324925.Ppha_0180"/>
<dbReference type="RefSeq" id="WP_012507016.1">
    <property type="nucleotide sequence ID" value="NC_011060.1"/>
</dbReference>
<accession>B4SB97</accession>